<dbReference type="GO" id="GO:0003964">
    <property type="term" value="F:RNA-directed DNA polymerase activity"/>
    <property type="evidence" value="ECO:0007669"/>
    <property type="project" value="UniProtKB-KW"/>
</dbReference>
<dbReference type="EMBL" id="BDOR01000001">
    <property type="protein sequence ID" value="GBF00792.1"/>
    <property type="molecule type" value="Genomic_DNA"/>
</dbReference>
<dbReference type="EMBL" id="SEHH01000057">
    <property type="protein sequence ID" value="TBX42622.1"/>
    <property type="molecule type" value="Genomic_DNA"/>
</dbReference>
<keyword evidence="2" id="KW-0695">RNA-directed DNA polymerase</keyword>
<dbReference type="KEGG" id="lpx:ASU28_07375"/>
<keyword evidence="5" id="KW-1185">Reference proteome</keyword>
<reference evidence="2 6" key="2">
    <citation type="submission" date="2018-10" db="EMBL/GenBank/DDBJ databases">
        <title>Genome seuquencing of Lactobacillus species.</title>
        <authorList>
            <person name="Baek C."/>
            <person name="Yi H."/>
        </authorList>
    </citation>
    <scope>NUCLEOTIDE SEQUENCE [LARGE SCALE GENOMIC DNA]</scope>
    <source>
        <strain evidence="2 6">DSM 10667</strain>
    </source>
</reference>
<dbReference type="Proteomes" id="UP000292648">
    <property type="component" value="Unassembled WGS sequence"/>
</dbReference>
<evidence type="ECO:0000313" key="6">
    <source>
        <dbReference type="Proteomes" id="UP000277896"/>
    </source>
</evidence>
<proteinExistence type="predicted"/>
<organism evidence="4 7">
    <name type="scientific">Lactiplantibacillus paraplantarum</name>
    <dbReference type="NCBI Taxonomy" id="60520"/>
    <lineage>
        <taxon>Bacteria</taxon>
        <taxon>Bacillati</taxon>
        <taxon>Bacillota</taxon>
        <taxon>Bacilli</taxon>
        <taxon>Lactobacillales</taxon>
        <taxon>Lactobacillaceae</taxon>
        <taxon>Lactiplantibacillus</taxon>
    </lineage>
</organism>
<evidence type="ECO:0000259" key="1">
    <source>
        <dbReference type="PROSITE" id="PS50879"/>
    </source>
</evidence>
<dbReference type="InterPro" id="IPR012337">
    <property type="entry name" value="RNaseH-like_sf"/>
</dbReference>
<reference evidence="4 7" key="3">
    <citation type="submission" date="2019-01" db="EMBL/GenBank/DDBJ databases">
        <title>Draft genome sequence of Lactobacillus paraplantarum OSY-TC318, a Producer of the novel lantibiotic Paraplantaracin TC318.</title>
        <authorList>
            <person name="Hussein W.E."/>
            <person name="Huang E."/>
            <person name="Yousef A.E."/>
        </authorList>
    </citation>
    <scope>NUCLEOTIDE SEQUENCE [LARGE SCALE GENOMIC DNA]</scope>
    <source>
        <strain evidence="4 7">OSY-TC318</strain>
    </source>
</reference>
<keyword evidence="2" id="KW-0548">Nucleotidyltransferase</keyword>
<dbReference type="RefSeq" id="WP_003640505.1">
    <property type="nucleotide sequence ID" value="NZ_AVAI01000119.1"/>
</dbReference>
<evidence type="ECO:0000313" key="5">
    <source>
        <dbReference type="Proteomes" id="UP000236162"/>
    </source>
</evidence>
<keyword evidence="2" id="KW-0808">Transferase</keyword>
<reference evidence="3 5" key="1">
    <citation type="submission" date="2017-04" db="EMBL/GenBank/DDBJ databases">
        <title>In vitro and in silico characterization of Lactobacillus paraplantarum D2-1, a starter culture for soymilk fermentation.</title>
        <authorList>
            <person name="Endo A."/>
            <person name="Sasaki F."/>
            <person name="Maeno S."/>
            <person name="Kanesaki Y."/>
            <person name="Kubota E."/>
            <person name="Torres G.A."/>
            <person name="Tomita S."/>
            <person name="Nakagawa J."/>
        </authorList>
    </citation>
    <scope>NUCLEOTIDE SEQUENCE [LARGE SCALE GENOMIC DNA]</scope>
    <source>
        <strain evidence="3 5">D2-1</strain>
    </source>
</reference>
<dbReference type="GeneID" id="89669125"/>
<dbReference type="InterPro" id="IPR002156">
    <property type="entry name" value="RNaseH_domain"/>
</dbReference>
<gene>
    <name evidence="3" type="primary">rnhA_1</name>
    <name evidence="4" type="ORF">EUZ87_07700</name>
    <name evidence="2" type="ORF">LP667_07350</name>
    <name evidence="3" type="ORF">LPPLD21_00294</name>
</gene>
<evidence type="ECO:0000313" key="4">
    <source>
        <dbReference type="EMBL" id="TBX42622.1"/>
    </source>
</evidence>
<evidence type="ECO:0000313" key="2">
    <source>
        <dbReference type="EMBL" id="AYJ38639.1"/>
    </source>
</evidence>
<dbReference type="Proteomes" id="UP000236162">
    <property type="component" value="Unassembled WGS sequence"/>
</dbReference>
<name>A0A098R765_9LACO</name>
<evidence type="ECO:0000313" key="3">
    <source>
        <dbReference type="EMBL" id="GBF00792.1"/>
    </source>
</evidence>
<dbReference type="Pfam" id="PF00075">
    <property type="entry name" value="RNase_H"/>
    <property type="match status" value="1"/>
</dbReference>
<dbReference type="HOGENOM" id="CLU_095977_2_0_9"/>
<sequence>MQLYTDAATTPDNQRSAAGILIIDQGQQHQFKQVLPDSDNHTAEFLAAIAGFKTLLDSYGPQVSVFFYTDSQIVAESVAKGYSKTFSVELATLLHLQDQCQLVITQWIAESDNHGAHQLAQQGLHLSD</sequence>
<dbReference type="PROSITE" id="PS50879">
    <property type="entry name" value="RNASE_H_1"/>
    <property type="match status" value="1"/>
</dbReference>
<dbReference type="Proteomes" id="UP000277896">
    <property type="component" value="Chromosome"/>
</dbReference>
<dbReference type="GO" id="GO:0003676">
    <property type="term" value="F:nucleic acid binding"/>
    <property type="evidence" value="ECO:0007669"/>
    <property type="project" value="InterPro"/>
</dbReference>
<evidence type="ECO:0000313" key="7">
    <source>
        <dbReference type="Proteomes" id="UP000292648"/>
    </source>
</evidence>
<protein>
    <submittedName>
        <fullName evidence="2">Reverse transcriptase-like protein</fullName>
    </submittedName>
    <submittedName>
        <fullName evidence="3 4">Ribonuclease HI</fullName>
    </submittedName>
</protein>
<dbReference type="Gene3D" id="3.30.420.10">
    <property type="entry name" value="Ribonuclease H-like superfamily/Ribonuclease H"/>
    <property type="match status" value="1"/>
</dbReference>
<dbReference type="CDD" id="cd09279">
    <property type="entry name" value="RNase_HI_like"/>
    <property type="match status" value="1"/>
</dbReference>
<dbReference type="SUPFAM" id="SSF53098">
    <property type="entry name" value="Ribonuclease H-like"/>
    <property type="match status" value="1"/>
</dbReference>
<accession>A0A098R765</accession>
<dbReference type="EMBL" id="CP032744">
    <property type="protein sequence ID" value="AYJ38639.1"/>
    <property type="molecule type" value="Genomic_DNA"/>
</dbReference>
<feature type="domain" description="RNase H type-1" evidence="1">
    <location>
        <begin position="1"/>
        <end position="125"/>
    </location>
</feature>
<dbReference type="eggNOG" id="COG0328">
    <property type="taxonomic scope" value="Bacteria"/>
</dbReference>
<dbReference type="InterPro" id="IPR036397">
    <property type="entry name" value="RNaseH_sf"/>
</dbReference>
<dbReference type="AlphaFoldDB" id="A0A098R765"/>
<dbReference type="GO" id="GO:0004523">
    <property type="term" value="F:RNA-DNA hybrid ribonuclease activity"/>
    <property type="evidence" value="ECO:0007669"/>
    <property type="project" value="InterPro"/>
</dbReference>